<sequence length="87" mass="9586">MKGKMPQMNLKNEDAGHSKSARALMETFCIGELDPTSPAIPELEVCSKKQPSEIAQKLKDLTKQYWAVPIAVAGVSVIIGFLCLRRK</sequence>
<comment type="caution">
    <text evidence="1">The sequence shown here is derived from an EMBL/GenBank/DDBJ whole genome shotgun (WGS) entry which is preliminary data.</text>
</comment>
<keyword evidence="2" id="KW-1185">Reference proteome</keyword>
<gene>
    <name evidence="1" type="ORF">Vadar_034692</name>
</gene>
<dbReference type="Proteomes" id="UP000828048">
    <property type="component" value="Chromosome 10"/>
</dbReference>
<dbReference type="EMBL" id="CM037160">
    <property type="protein sequence ID" value="KAH7841820.1"/>
    <property type="molecule type" value="Genomic_DNA"/>
</dbReference>
<accession>A0ACB7XM40</accession>
<name>A0ACB7XM40_9ERIC</name>
<reference evidence="1 2" key="1">
    <citation type="journal article" date="2021" name="Hortic Res">
        <title>High-quality reference genome and annotation aids understanding of berry development for evergreen blueberry (Vaccinium darrowii).</title>
        <authorList>
            <person name="Yu J."/>
            <person name="Hulse-Kemp A.M."/>
            <person name="Babiker E."/>
            <person name="Staton M."/>
        </authorList>
    </citation>
    <scope>NUCLEOTIDE SEQUENCE [LARGE SCALE GENOMIC DNA]</scope>
    <source>
        <strain evidence="2">cv. NJ 8807/NJ 8810</strain>
        <tissue evidence="1">Young leaf</tissue>
    </source>
</reference>
<evidence type="ECO:0000313" key="2">
    <source>
        <dbReference type="Proteomes" id="UP000828048"/>
    </source>
</evidence>
<protein>
    <submittedName>
        <fullName evidence="1">Uncharacterized protein</fullName>
    </submittedName>
</protein>
<evidence type="ECO:0000313" key="1">
    <source>
        <dbReference type="EMBL" id="KAH7841820.1"/>
    </source>
</evidence>
<organism evidence="1 2">
    <name type="scientific">Vaccinium darrowii</name>
    <dbReference type="NCBI Taxonomy" id="229202"/>
    <lineage>
        <taxon>Eukaryota</taxon>
        <taxon>Viridiplantae</taxon>
        <taxon>Streptophyta</taxon>
        <taxon>Embryophyta</taxon>
        <taxon>Tracheophyta</taxon>
        <taxon>Spermatophyta</taxon>
        <taxon>Magnoliopsida</taxon>
        <taxon>eudicotyledons</taxon>
        <taxon>Gunneridae</taxon>
        <taxon>Pentapetalae</taxon>
        <taxon>asterids</taxon>
        <taxon>Ericales</taxon>
        <taxon>Ericaceae</taxon>
        <taxon>Vaccinioideae</taxon>
        <taxon>Vaccinieae</taxon>
        <taxon>Vaccinium</taxon>
    </lineage>
</organism>
<proteinExistence type="predicted"/>